<organism evidence="1 2">
    <name type="scientific">Schistosoma rodhaini</name>
    <dbReference type="NCBI Taxonomy" id="6188"/>
    <lineage>
        <taxon>Eukaryota</taxon>
        <taxon>Metazoa</taxon>
        <taxon>Spiralia</taxon>
        <taxon>Lophotrochozoa</taxon>
        <taxon>Platyhelminthes</taxon>
        <taxon>Trematoda</taxon>
        <taxon>Digenea</taxon>
        <taxon>Strigeidida</taxon>
        <taxon>Schistosomatoidea</taxon>
        <taxon>Schistosomatidae</taxon>
        <taxon>Schistosoma</taxon>
    </lineage>
</organism>
<dbReference type="WBParaSite" id="SRDH1_71380.1">
    <property type="protein sequence ID" value="SRDH1_71380.1"/>
    <property type="gene ID" value="SRDH1_71380"/>
</dbReference>
<dbReference type="Proteomes" id="UP000050792">
    <property type="component" value="Unassembled WGS sequence"/>
</dbReference>
<evidence type="ECO:0000313" key="1">
    <source>
        <dbReference type="Proteomes" id="UP000050792"/>
    </source>
</evidence>
<evidence type="ECO:0000313" key="2">
    <source>
        <dbReference type="WBParaSite" id="SRDH1_71380.1"/>
    </source>
</evidence>
<sequence>MTTKIEDRYLLKKTRGVQTKTKHQLKKSMKSGLSHVNGRRLPGWGARDYRNQWLETLNDMDQNRLQWRWCIHFCLPPNSHLLNPSQLFFVFLSPTCILLNRIFEA</sequence>
<protein>
    <submittedName>
        <fullName evidence="2">Uncharacterized protein</fullName>
    </submittedName>
</protein>
<accession>A0AA85FZE2</accession>
<reference evidence="2" key="2">
    <citation type="submission" date="2023-11" db="UniProtKB">
        <authorList>
            <consortium name="WormBaseParasite"/>
        </authorList>
    </citation>
    <scope>IDENTIFICATION</scope>
</reference>
<reference evidence="1" key="1">
    <citation type="submission" date="2022-06" db="EMBL/GenBank/DDBJ databases">
        <authorList>
            <person name="Berger JAMES D."/>
            <person name="Berger JAMES D."/>
        </authorList>
    </citation>
    <scope>NUCLEOTIDE SEQUENCE [LARGE SCALE GENOMIC DNA]</scope>
</reference>
<keyword evidence="1" id="KW-1185">Reference proteome</keyword>
<proteinExistence type="predicted"/>
<name>A0AA85FZE2_9TREM</name>
<dbReference type="AlphaFoldDB" id="A0AA85FZE2"/>